<gene>
    <name evidence="2" type="ORF">BCIN_11g03790</name>
</gene>
<dbReference type="GeneID" id="36394649"/>
<evidence type="ECO:0000313" key="3">
    <source>
        <dbReference type="Proteomes" id="UP000001798"/>
    </source>
</evidence>
<protein>
    <submittedName>
        <fullName evidence="2">Uncharacterized protein</fullName>
    </submittedName>
</protein>
<dbReference type="KEGG" id="bfu:BCIN_11g03790"/>
<proteinExistence type="predicted"/>
<reference evidence="2 3" key="1">
    <citation type="journal article" date="2011" name="PLoS Genet.">
        <title>Genomic analysis of the necrotrophic fungal pathogens Sclerotinia sclerotiorum and Botrytis cinerea.</title>
        <authorList>
            <person name="Amselem J."/>
            <person name="Cuomo C.A."/>
            <person name="van Kan J.A."/>
            <person name="Viaud M."/>
            <person name="Benito E.P."/>
            <person name="Couloux A."/>
            <person name="Coutinho P.M."/>
            <person name="de Vries R.P."/>
            <person name="Dyer P.S."/>
            <person name="Fillinger S."/>
            <person name="Fournier E."/>
            <person name="Gout L."/>
            <person name="Hahn M."/>
            <person name="Kohn L."/>
            <person name="Lapalu N."/>
            <person name="Plummer K.M."/>
            <person name="Pradier J.M."/>
            <person name="Quevillon E."/>
            <person name="Sharon A."/>
            <person name="Simon A."/>
            <person name="ten Have A."/>
            <person name="Tudzynski B."/>
            <person name="Tudzynski P."/>
            <person name="Wincker P."/>
            <person name="Andrew M."/>
            <person name="Anthouard V."/>
            <person name="Beever R.E."/>
            <person name="Beffa R."/>
            <person name="Benoit I."/>
            <person name="Bouzid O."/>
            <person name="Brault B."/>
            <person name="Chen Z."/>
            <person name="Choquer M."/>
            <person name="Collemare J."/>
            <person name="Cotton P."/>
            <person name="Danchin E.G."/>
            <person name="Da Silva C."/>
            <person name="Gautier A."/>
            <person name="Giraud C."/>
            <person name="Giraud T."/>
            <person name="Gonzalez C."/>
            <person name="Grossetete S."/>
            <person name="Guldener U."/>
            <person name="Henrissat B."/>
            <person name="Howlett B.J."/>
            <person name="Kodira C."/>
            <person name="Kretschmer M."/>
            <person name="Lappartient A."/>
            <person name="Leroch M."/>
            <person name="Levis C."/>
            <person name="Mauceli E."/>
            <person name="Neuveglise C."/>
            <person name="Oeser B."/>
            <person name="Pearson M."/>
            <person name="Poulain J."/>
            <person name="Poussereau N."/>
            <person name="Quesneville H."/>
            <person name="Rascle C."/>
            <person name="Schumacher J."/>
            <person name="Segurens B."/>
            <person name="Sexton A."/>
            <person name="Silva E."/>
            <person name="Sirven C."/>
            <person name="Soanes D.M."/>
            <person name="Talbot N.J."/>
            <person name="Templeton M."/>
            <person name="Yandava C."/>
            <person name="Yarden O."/>
            <person name="Zeng Q."/>
            <person name="Rollins J.A."/>
            <person name="Lebrun M.H."/>
            <person name="Dickman M."/>
        </authorList>
    </citation>
    <scope>NUCLEOTIDE SEQUENCE [LARGE SCALE GENOMIC DNA]</scope>
    <source>
        <strain evidence="2 3">B05.10</strain>
    </source>
</reference>
<name>A0A384JXK4_BOTFB</name>
<feature type="compositionally biased region" description="Polar residues" evidence="1">
    <location>
        <begin position="69"/>
        <end position="94"/>
    </location>
</feature>
<organism evidence="2 3">
    <name type="scientific">Botryotinia fuckeliana (strain B05.10)</name>
    <name type="common">Noble rot fungus</name>
    <name type="synonym">Botrytis cinerea</name>
    <dbReference type="NCBI Taxonomy" id="332648"/>
    <lineage>
        <taxon>Eukaryota</taxon>
        <taxon>Fungi</taxon>
        <taxon>Dikarya</taxon>
        <taxon>Ascomycota</taxon>
        <taxon>Pezizomycotina</taxon>
        <taxon>Leotiomycetes</taxon>
        <taxon>Helotiales</taxon>
        <taxon>Sclerotiniaceae</taxon>
        <taxon>Botrytis</taxon>
    </lineage>
</organism>
<dbReference type="RefSeq" id="XP_024551787.1">
    <property type="nucleotide sequence ID" value="XM_024695985.1"/>
</dbReference>
<reference evidence="2 3" key="2">
    <citation type="journal article" date="2012" name="Eukaryot. Cell">
        <title>Genome update of Botrytis cinerea strains B05.10 and T4.</title>
        <authorList>
            <person name="Staats M."/>
            <person name="van Kan J.A."/>
        </authorList>
    </citation>
    <scope>NUCLEOTIDE SEQUENCE [LARGE SCALE GENOMIC DNA]</scope>
    <source>
        <strain evidence="2 3">B05.10</strain>
    </source>
</reference>
<sequence>MESFHGDWLNIAASATSEQTPFNQNNGPIQSYNFNQLHNNGNENSHALSLDQISSDLPQANLSSFQHLNGTTFHPHDTSFNPHSHLSASSTFNSRPLMPPPISDPSTISRQQKRTHSSFQFDIPNKDVEKQKDHENTPHFFGVEDKQHQNQYDNQSYSDLKSELLQIISKLKEEFDTEKRMRMAIQRQLENIKYESDTYITSILSFSEKCGEFLTTFPRQMKEAKAAFDDKVSILDRKIAEVELLKQQLQTGII</sequence>
<feature type="region of interest" description="Disordered" evidence="1">
    <location>
        <begin position="69"/>
        <end position="127"/>
    </location>
</feature>
<dbReference type="EMBL" id="CP009815">
    <property type="protein sequence ID" value="ATZ55084.1"/>
    <property type="molecule type" value="Genomic_DNA"/>
</dbReference>
<dbReference type="OrthoDB" id="3524467at2759"/>
<evidence type="ECO:0000256" key="1">
    <source>
        <dbReference type="SAM" id="MobiDB-lite"/>
    </source>
</evidence>
<dbReference type="Proteomes" id="UP000001798">
    <property type="component" value="Chromosome 11"/>
</dbReference>
<accession>A0A384JXK4</accession>
<reference evidence="2 3" key="3">
    <citation type="journal article" date="2017" name="Mol. Plant Pathol.">
        <title>A gapless genome sequence of the fungus Botrytis cinerea.</title>
        <authorList>
            <person name="Van Kan J.A."/>
            <person name="Stassen J.H."/>
            <person name="Mosbach A."/>
            <person name="Van Der Lee T.A."/>
            <person name="Faino L."/>
            <person name="Farmer A.D."/>
            <person name="Papasotiriou D.G."/>
            <person name="Zhou S."/>
            <person name="Seidl M.F."/>
            <person name="Cottam E."/>
            <person name="Edel D."/>
            <person name="Hahn M."/>
            <person name="Schwartz D.C."/>
            <person name="Dietrich R.A."/>
            <person name="Widdison S."/>
            <person name="Scalliet G."/>
        </authorList>
    </citation>
    <scope>NUCLEOTIDE SEQUENCE [LARGE SCALE GENOMIC DNA]</scope>
    <source>
        <strain evidence="2 3">B05.10</strain>
    </source>
</reference>
<dbReference type="VEuPathDB" id="FungiDB:Bcin11g03790"/>
<dbReference type="AlphaFoldDB" id="A0A384JXK4"/>
<keyword evidence="3" id="KW-1185">Reference proteome</keyword>
<evidence type="ECO:0000313" key="2">
    <source>
        <dbReference type="EMBL" id="ATZ55084.1"/>
    </source>
</evidence>